<feature type="compositionally biased region" description="Low complexity" evidence="1">
    <location>
        <begin position="127"/>
        <end position="140"/>
    </location>
</feature>
<feature type="compositionally biased region" description="Basic and acidic residues" evidence="1">
    <location>
        <begin position="89"/>
        <end position="101"/>
    </location>
</feature>
<feature type="region of interest" description="Disordered" evidence="1">
    <location>
        <begin position="1"/>
        <end position="174"/>
    </location>
</feature>
<sequence length="1326" mass="149530">MMESPEVLREPAVAVPQSRRTVEEVSDADTPRSATLPQAVAATTPHHTIATPHIMADGSGAGAMEDDSDDAAPRGGRAARRRAPPPRSSSDDDSSRSKTSKEAAAPLTAPLAAPLTARVPDAADGYAATTPRVRTPAAQRAYEEKHADSDDDQPPPKPDKDSSDDDDGPVYDDMEDLHQGMREMIGTDDFDMGRNLGMSTYFYTTFLKALLVACLVAGLFSLKIMRRYRRGHFGTRTSRDAAWLRSSAWCPDYVNVEATRGCGGREDGNWRRHDSATHTCVATFAEKCHLDYWNVVVWDVVATTLLCLVLIIYIQRSGVEYRRLDEAVQTPQDYTLAVQDPDADADDPNEWRDFFQTYGRVRAVTIARSNGRLLDALTSLWRILARQAFLDDGDDRRDLEKHAELARDKVRSLVGRKPAATVYVTFEHEKDAQKALERLGSVSAREASKNKSKKLREKDLFRGTNVLRVKEAPEPVDVDWRSVGKASRWRNLIQKILAFVTTCAALTGVMMLIVVFGHVRHHIGLPAYTDGLVVAFLNALLPYLFRLWASVVEVHRTESSRQMSLFRKLYVARVLNGIQVVLMHKETEDPTWPQALHRRTLRRLLNLVLSELAVAPLLRLFTAEVYFRCDLVQFSTKLNIQLSVWQIRLMNWGRKAPDEYVDDTETFKSLKTVFDEADASHKLADGDLADRLADAVKIVLNAALYSLLFPAGYFFHVGALLLTYALDKYQHLRRLRPPKARDPSIVIAAALDVLCLAPVLKFGYALLLAYSWPFDNVMEEDDGSYTRVDKGIPLHHKVRHSSWQADFLRLLNQMRRGAPHRRPFMAKDQRRSLQLYKYALYASLAVVILRLSWQFLAALVRYVCGGNACRQQVGAAQDVAFSSCPEALQIYAPVLDVDGFILNAAAGVDKVPHRHLPLYGVAHQARHKVMHLLGATKKRDKMKRPKPVAPVFDLERLLRTCLKEDRSRVARDNLDLVAYWAPSDKSCRPKCRRFQNDRDLGKNWEDIRACLLADLAQASLGPGQIPYRRGIDGSIDKKIREVALQRRWQPVAKKKKSSKRRKDSPIEPKEPHPRLTWCGFAKTFKACGACVCRDAQRNRLGRLFNDMTSDDDPDHVLVGALVARSLEAYRYRHLGVHGSRRKPAPLYDVLRDDQGRSIPPDYPQNDMDVDAERRAYRDVDHRWDHQTLSRKHHKDMTNAAGTVDHRTRSIPVTDFAVATPAADDAWLKCVDSENRPPPDSHYVVPAKGLRPPPSRIARRPLEPVDQPPPPPAATAKEEDASLVSSLPEEYRYASDEMSSSSSSEDSDEYDDDGYRRGRWTHRPADF</sequence>
<name>A0A8J2SEH9_9STRA</name>
<feature type="compositionally biased region" description="Basic residues" evidence="1">
    <location>
        <begin position="1052"/>
        <end position="1062"/>
    </location>
</feature>
<accession>A0A8J2SEH9</accession>
<feature type="compositionally biased region" description="Basic residues" evidence="1">
    <location>
        <begin position="1316"/>
        <end position="1326"/>
    </location>
</feature>
<evidence type="ECO:0000313" key="3">
    <source>
        <dbReference type="EMBL" id="CAH0366164.1"/>
    </source>
</evidence>
<feature type="compositionally biased region" description="Acidic residues" evidence="1">
    <location>
        <begin position="162"/>
        <end position="174"/>
    </location>
</feature>
<dbReference type="PANTHER" id="PTHR13018">
    <property type="entry name" value="PROBABLE MEMBRANE PROTEIN DUF221-RELATED"/>
    <property type="match status" value="1"/>
</dbReference>
<evidence type="ECO:0008006" key="5">
    <source>
        <dbReference type="Google" id="ProtNLM"/>
    </source>
</evidence>
<feature type="transmembrane region" description="Helical" evidence="2">
    <location>
        <begin position="838"/>
        <end position="863"/>
    </location>
</feature>
<dbReference type="Proteomes" id="UP000789595">
    <property type="component" value="Unassembled WGS sequence"/>
</dbReference>
<gene>
    <name evidence="3" type="ORF">PECAL_1P26390</name>
</gene>
<proteinExistence type="predicted"/>
<feature type="transmembrane region" description="Helical" evidence="2">
    <location>
        <begin position="745"/>
        <end position="770"/>
    </location>
</feature>
<feature type="region of interest" description="Disordered" evidence="1">
    <location>
        <begin position="1049"/>
        <end position="1069"/>
    </location>
</feature>
<keyword evidence="2" id="KW-0472">Membrane</keyword>
<evidence type="ECO:0000256" key="2">
    <source>
        <dbReference type="SAM" id="Phobius"/>
    </source>
</evidence>
<dbReference type="GO" id="GO:0005886">
    <property type="term" value="C:plasma membrane"/>
    <property type="evidence" value="ECO:0007669"/>
    <property type="project" value="TreeGrafter"/>
</dbReference>
<dbReference type="InterPro" id="IPR045122">
    <property type="entry name" value="Csc1-like"/>
</dbReference>
<keyword evidence="4" id="KW-1185">Reference proteome</keyword>
<evidence type="ECO:0000313" key="4">
    <source>
        <dbReference type="Proteomes" id="UP000789595"/>
    </source>
</evidence>
<dbReference type="PANTHER" id="PTHR13018:SF135">
    <property type="entry name" value="CSC1_OSCA1-LIKE 7TM REGION DOMAIN-CONTAINING PROTEIN"/>
    <property type="match status" value="1"/>
</dbReference>
<organism evidence="3 4">
    <name type="scientific">Pelagomonas calceolata</name>
    <dbReference type="NCBI Taxonomy" id="35677"/>
    <lineage>
        <taxon>Eukaryota</taxon>
        <taxon>Sar</taxon>
        <taxon>Stramenopiles</taxon>
        <taxon>Ochrophyta</taxon>
        <taxon>Pelagophyceae</taxon>
        <taxon>Pelagomonadales</taxon>
        <taxon>Pelagomonadaceae</taxon>
        <taxon>Pelagomonas</taxon>
    </lineage>
</organism>
<dbReference type="EMBL" id="CAKKNE010000001">
    <property type="protein sequence ID" value="CAH0366164.1"/>
    <property type="molecule type" value="Genomic_DNA"/>
</dbReference>
<feature type="transmembrane region" description="Helical" evidence="2">
    <location>
        <begin position="698"/>
        <end position="725"/>
    </location>
</feature>
<feature type="region of interest" description="Disordered" evidence="1">
    <location>
        <begin position="1229"/>
        <end position="1326"/>
    </location>
</feature>
<feature type="compositionally biased region" description="Low complexity" evidence="1">
    <location>
        <begin position="103"/>
        <end position="117"/>
    </location>
</feature>
<comment type="caution">
    <text evidence="3">The sequence shown here is derived from an EMBL/GenBank/DDBJ whole genome shotgun (WGS) entry which is preliminary data.</text>
</comment>
<reference evidence="3" key="1">
    <citation type="submission" date="2021-11" db="EMBL/GenBank/DDBJ databases">
        <authorList>
            <consortium name="Genoscope - CEA"/>
            <person name="William W."/>
        </authorList>
    </citation>
    <scope>NUCLEOTIDE SEQUENCE</scope>
</reference>
<feature type="transmembrane region" description="Helical" evidence="2">
    <location>
        <begin position="201"/>
        <end position="222"/>
    </location>
</feature>
<feature type="transmembrane region" description="Helical" evidence="2">
    <location>
        <begin position="496"/>
        <end position="519"/>
    </location>
</feature>
<keyword evidence="2" id="KW-0812">Transmembrane</keyword>
<dbReference type="OrthoDB" id="197892at2759"/>
<protein>
    <recommendedName>
        <fullName evidence="5">CSC1/OSCA1-like cytosolic domain-containing protein</fullName>
    </recommendedName>
</protein>
<dbReference type="GO" id="GO:0005227">
    <property type="term" value="F:calcium-activated cation channel activity"/>
    <property type="evidence" value="ECO:0007669"/>
    <property type="project" value="InterPro"/>
</dbReference>
<feature type="compositionally biased region" description="Low complexity" evidence="1">
    <location>
        <begin position="41"/>
        <end position="54"/>
    </location>
</feature>
<keyword evidence="2" id="KW-1133">Transmembrane helix</keyword>
<evidence type="ECO:0000256" key="1">
    <source>
        <dbReference type="SAM" id="MobiDB-lite"/>
    </source>
</evidence>
<feature type="transmembrane region" description="Helical" evidence="2">
    <location>
        <begin position="295"/>
        <end position="314"/>
    </location>
</feature>